<evidence type="ECO:0000313" key="2">
    <source>
        <dbReference type="EMBL" id="KAJ6842017.1"/>
    </source>
</evidence>
<keyword evidence="1" id="KW-1133">Transmembrane helix</keyword>
<dbReference type="Proteomes" id="UP001140949">
    <property type="component" value="Unassembled WGS sequence"/>
</dbReference>
<keyword evidence="1" id="KW-0472">Membrane</keyword>
<comment type="caution">
    <text evidence="2">The sequence shown here is derived from an EMBL/GenBank/DDBJ whole genome shotgun (WGS) entry which is preliminary data.</text>
</comment>
<dbReference type="AlphaFoldDB" id="A0AAX6HN63"/>
<gene>
    <name evidence="2" type="ORF">M6B38_304140</name>
</gene>
<dbReference type="EMBL" id="JANAVB010008197">
    <property type="protein sequence ID" value="KAJ6842017.1"/>
    <property type="molecule type" value="Genomic_DNA"/>
</dbReference>
<accession>A0AAX6HN63</accession>
<reference evidence="2" key="1">
    <citation type="journal article" date="2023" name="GigaByte">
        <title>Genome assembly of the bearded iris, Iris pallida Lam.</title>
        <authorList>
            <person name="Bruccoleri R.E."/>
            <person name="Oakeley E.J."/>
            <person name="Faust A.M.E."/>
            <person name="Altorfer M."/>
            <person name="Dessus-Babus S."/>
            <person name="Burckhardt D."/>
            <person name="Oertli M."/>
            <person name="Naumann U."/>
            <person name="Petersen F."/>
            <person name="Wong J."/>
        </authorList>
    </citation>
    <scope>NUCLEOTIDE SEQUENCE</scope>
    <source>
        <strain evidence="2">GSM-AAB239-AS_SAM_17_03QT</strain>
    </source>
</reference>
<feature type="transmembrane region" description="Helical" evidence="1">
    <location>
        <begin position="12"/>
        <end position="35"/>
    </location>
</feature>
<reference evidence="2" key="2">
    <citation type="submission" date="2023-04" db="EMBL/GenBank/DDBJ databases">
        <authorList>
            <person name="Bruccoleri R.E."/>
            <person name="Oakeley E.J."/>
            <person name="Faust A.-M."/>
            <person name="Dessus-Babus S."/>
            <person name="Altorfer M."/>
            <person name="Burckhardt D."/>
            <person name="Oertli M."/>
            <person name="Naumann U."/>
            <person name="Petersen F."/>
            <person name="Wong J."/>
        </authorList>
    </citation>
    <scope>NUCLEOTIDE SEQUENCE</scope>
    <source>
        <strain evidence="2">GSM-AAB239-AS_SAM_17_03QT</strain>
        <tissue evidence="2">Leaf</tissue>
    </source>
</reference>
<evidence type="ECO:0000313" key="3">
    <source>
        <dbReference type="Proteomes" id="UP001140949"/>
    </source>
</evidence>
<name>A0AAX6HN63_IRIPA</name>
<keyword evidence="3" id="KW-1185">Reference proteome</keyword>
<keyword evidence="1" id="KW-0812">Transmembrane</keyword>
<organism evidence="2 3">
    <name type="scientific">Iris pallida</name>
    <name type="common">Sweet iris</name>
    <dbReference type="NCBI Taxonomy" id="29817"/>
    <lineage>
        <taxon>Eukaryota</taxon>
        <taxon>Viridiplantae</taxon>
        <taxon>Streptophyta</taxon>
        <taxon>Embryophyta</taxon>
        <taxon>Tracheophyta</taxon>
        <taxon>Spermatophyta</taxon>
        <taxon>Magnoliopsida</taxon>
        <taxon>Liliopsida</taxon>
        <taxon>Asparagales</taxon>
        <taxon>Iridaceae</taxon>
        <taxon>Iridoideae</taxon>
        <taxon>Irideae</taxon>
        <taxon>Iris</taxon>
    </lineage>
</organism>
<sequence length="57" mass="6065">MHTPCAPLAASYASQVTVTCFATAAVGLVGCRWIGWSQSNLFIARSLWIWSSVTCGS</sequence>
<protein>
    <submittedName>
        <fullName evidence="2">Uncharacterized protein</fullName>
    </submittedName>
</protein>
<evidence type="ECO:0000256" key="1">
    <source>
        <dbReference type="SAM" id="Phobius"/>
    </source>
</evidence>
<proteinExistence type="predicted"/>